<organism evidence="1 2">
    <name type="scientific">Candidatus Nomurabacteria bacterium GW2011_GWA2_41_25</name>
    <dbReference type="NCBI Taxonomy" id="1618736"/>
    <lineage>
        <taxon>Bacteria</taxon>
        <taxon>Candidatus Nomuraibacteriota</taxon>
    </lineage>
</organism>
<dbReference type="AlphaFoldDB" id="A0A0G0VVD2"/>
<dbReference type="Proteomes" id="UP000034236">
    <property type="component" value="Unassembled WGS sequence"/>
</dbReference>
<comment type="caution">
    <text evidence="1">The sequence shown here is derived from an EMBL/GenBank/DDBJ whole genome shotgun (WGS) entry which is preliminary data.</text>
</comment>
<evidence type="ECO:0000313" key="1">
    <source>
        <dbReference type="EMBL" id="KKS04814.1"/>
    </source>
</evidence>
<proteinExistence type="predicted"/>
<reference evidence="1 2" key="1">
    <citation type="journal article" date="2015" name="Nature">
        <title>rRNA introns, odd ribosomes, and small enigmatic genomes across a large radiation of phyla.</title>
        <authorList>
            <person name="Brown C.T."/>
            <person name="Hug L.A."/>
            <person name="Thomas B.C."/>
            <person name="Sharon I."/>
            <person name="Castelle C.J."/>
            <person name="Singh A."/>
            <person name="Wilkins M.J."/>
            <person name="Williams K.H."/>
            <person name="Banfield J.F."/>
        </authorList>
    </citation>
    <scope>NUCLEOTIDE SEQUENCE [LARGE SCALE GENOMIC DNA]</scope>
</reference>
<dbReference type="EMBL" id="LCBE01000003">
    <property type="protein sequence ID" value="KKS04814.1"/>
    <property type="molecule type" value="Genomic_DNA"/>
</dbReference>
<accession>A0A0G0VVD2</accession>
<protein>
    <submittedName>
        <fullName evidence="1">Uncharacterized protein</fullName>
    </submittedName>
</protein>
<evidence type="ECO:0000313" key="2">
    <source>
        <dbReference type="Proteomes" id="UP000034236"/>
    </source>
</evidence>
<name>A0A0G0VVD2_9BACT</name>
<gene>
    <name evidence="1" type="ORF">UU58_C0003G0012</name>
</gene>
<sequence length="214" mass="24376">MPMSKSILITRPDHDLITKYFCAWSNELVDFAKSKMIKVYDLKGKKSNKKKFLSYINIRCPSLIFLNGHGNADIFAGYGDEPMVGVETILKDAIVYARSCEVGKNLGLILVQNGAHSFIGYNRKFFCGYTPEKITKPLEDEIAGLFLKPSNLIISTLLKSNSVQEAHNRSRKSMYKNFRKMVSSTSTFEERYSARWLWSNLHSQVIFGDPLKTI</sequence>